<name>A0A0N4W464_HAEPC</name>
<accession>A0A0N4W464</accession>
<dbReference type="AlphaFoldDB" id="A0A0N4W464"/>
<reference evidence="1 2" key="2">
    <citation type="submission" date="2018-11" db="EMBL/GenBank/DDBJ databases">
        <authorList>
            <consortium name="Pathogen Informatics"/>
        </authorList>
    </citation>
    <scope>NUCLEOTIDE SEQUENCE [LARGE SCALE GENOMIC DNA]</scope>
    <source>
        <strain evidence="1 2">MHpl1</strain>
    </source>
</reference>
<gene>
    <name evidence="1" type="ORF">HPLM_LOCUS4651</name>
</gene>
<evidence type="ECO:0000313" key="3">
    <source>
        <dbReference type="WBParaSite" id="HPLM_0000465901-mRNA-1"/>
    </source>
</evidence>
<dbReference type="EMBL" id="UZAF01016234">
    <property type="protein sequence ID" value="VDO23720.1"/>
    <property type="molecule type" value="Genomic_DNA"/>
</dbReference>
<sequence length="64" mass="7728">MWSGCHQVRNWSINHLFDIWLSTGTVELLWEISIFCQLDRQLPTRLDWHIVTDATFCKRLRRLA</sequence>
<dbReference type="Proteomes" id="UP000268014">
    <property type="component" value="Unassembled WGS sequence"/>
</dbReference>
<protein>
    <submittedName>
        <fullName evidence="3">Transposase</fullName>
    </submittedName>
</protein>
<evidence type="ECO:0000313" key="2">
    <source>
        <dbReference type="Proteomes" id="UP000268014"/>
    </source>
</evidence>
<dbReference type="WBParaSite" id="HPLM_0000465901-mRNA-1">
    <property type="protein sequence ID" value="HPLM_0000465901-mRNA-1"/>
    <property type="gene ID" value="HPLM_0000465901"/>
</dbReference>
<proteinExistence type="predicted"/>
<reference evidence="3" key="1">
    <citation type="submission" date="2017-02" db="UniProtKB">
        <authorList>
            <consortium name="WormBaseParasite"/>
        </authorList>
    </citation>
    <scope>IDENTIFICATION</scope>
</reference>
<evidence type="ECO:0000313" key="1">
    <source>
        <dbReference type="EMBL" id="VDO23720.1"/>
    </source>
</evidence>
<organism evidence="3">
    <name type="scientific">Haemonchus placei</name>
    <name type="common">Barber's pole worm</name>
    <dbReference type="NCBI Taxonomy" id="6290"/>
    <lineage>
        <taxon>Eukaryota</taxon>
        <taxon>Metazoa</taxon>
        <taxon>Ecdysozoa</taxon>
        <taxon>Nematoda</taxon>
        <taxon>Chromadorea</taxon>
        <taxon>Rhabditida</taxon>
        <taxon>Rhabditina</taxon>
        <taxon>Rhabditomorpha</taxon>
        <taxon>Strongyloidea</taxon>
        <taxon>Trichostrongylidae</taxon>
        <taxon>Haemonchus</taxon>
    </lineage>
</organism>
<keyword evidence="2" id="KW-1185">Reference proteome</keyword>